<proteinExistence type="predicted"/>
<reference evidence="2" key="1">
    <citation type="journal article" date="2018" name="BMC Genomics">
        <title>The complete and fully assembled genome sequence of Aeromonas salmonicida subsp. pectinolytica and its comparative analysis with other Aeromonas species: investigation of the mobilome in environmental and pathogenic strains.</title>
        <authorList>
            <person name="Pfeiffer F."/>
            <person name="Zamora-Lagos M.A."/>
            <person name="Blettinger M."/>
            <person name="Yeroslaviz A."/>
            <person name="Dahl A."/>
            <person name="Gruber S."/>
            <person name="Habermann B.H."/>
        </authorList>
    </citation>
    <scope>NUCLEOTIDE SEQUENCE [LARGE SCALE GENOMIC DNA]</scope>
    <source>
        <strain evidence="2">34mel</strain>
    </source>
</reference>
<protein>
    <submittedName>
        <fullName evidence="1">DUF2971 domain protein</fullName>
    </submittedName>
</protein>
<dbReference type="InterPro" id="IPR021352">
    <property type="entry name" value="DUF2971"/>
</dbReference>
<dbReference type="Proteomes" id="UP000222916">
    <property type="component" value="Chromosome"/>
</dbReference>
<dbReference type="RefSeq" id="WP_021141282.1">
    <property type="nucleotide sequence ID" value="NZ_ARYZ02000153.1"/>
</dbReference>
<evidence type="ECO:0000313" key="2">
    <source>
        <dbReference type="Proteomes" id="UP000222916"/>
    </source>
</evidence>
<accession>T0PHK4</accession>
<dbReference type="Pfam" id="PF11185">
    <property type="entry name" value="DUF2971"/>
    <property type="match status" value="1"/>
</dbReference>
<dbReference type="EMBL" id="CP022426">
    <property type="protein sequence ID" value="ATP10102.1"/>
    <property type="molecule type" value="Genomic_DNA"/>
</dbReference>
<gene>
    <name evidence="1" type="ORF">Asalp_29910</name>
</gene>
<evidence type="ECO:0000313" key="1">
    <source>
        <dbReference type="EMBL" id="ATP10102.1"/>
    </source>
</evidence>
<organism evidence="1 2">
    <name type="scientific">Aeromonas salmonicida subsp. pectinolytica 34mel</name>
    <dbReference type="NCBI Taxonomy" id="1324960"/>
    <lineage>
        <taxon>Bacteria</taxon>
        <taxon>Pseudomonadati</taxon>
        <taxon>Pseudomonadota</taxon>
        <taxon>Gammaproteobacteria</taxon>
        <taxon>Aeromonadales</taxon>
        <taxon>Aeromonadaceae</taxon>
        <taxon>Aeromonas</taxon>
    </lineage>
</organism>
<sequence length="278" mass="31987">MKTYKYLGTVSAECFLKDQTIRFSQPKAFNDPFELQPEFHVLDEGFIEGEARPCQFVIHGCQSSYENYLLANHTAQTQARKLDGKSIFSQLNEKIGILCLTQAETIIPANFLMWAHYAESHQGIVIEFKSDNEFIKNSSPVHYLPRRPIIDANFLYENEYVAIEDLYFKSDVWSYENEIRITKALSECKKLNVRDLLGSEVYVSEIPLDSIKCIYLGCNSSDSIKSAAIQLHKSSGINVIFLKVHDEEYKLIPYTNLGGTWSDIYKTSEQLMFDREKI</sequence>
<dbReference type="AlphaFoldDB" id="T0PHK4"/>
<name>T0PHK4_AERSA</name>
<dbReference type="OrthoDB" id="4119964at2"/>